<sequence length="158" mass="18498">MTIQYAKDQQGVYQTITVNISNGAHHIFKYLSTTEGIQQWFPQLSFQERAVGGKMYFHIAESENIEMRITHFEENKVIGFTWDIGKVRFELYEHPSYVALIFYEYLPFEFPHTALDFAGWQFQLESIKNITETGEALDQYNYDFDAKKTEIEASLAVI</sequence>
<evidence type="ECO:0000313" key="5">
    <source>
        <dbReference type="EMBL" id="SUM56028.1"/>
    </source>
</evidence>
<evidence type="ECO:0000259" key="2">
    <source>
        <dbReference type="Pfam" id="PF08327"/>
    </source>
</evidence>
<reference evidence="5 7" key="3">
    <citation type="submission" date="2018-06" db="EMBL/GenBank/DDBJ databases">
        <authorList>
            <consortium name="Pathogen Informatics"/>
            <person name="Doyle S."/>
        </authorList>
    </citation>
    <scope>NUCLEOTIDE SEQUENCE [LARGE SCALE GENOMIC DNA]</scope>
    <source>
        <strain evidence="5 7">NCTC13834</strain>
    </source>
</reference>
<dbReference type="EMBL" id="JAFNLT010000003">
    <property type="protein sequence ID" value="MBO1226716.1"/>
    <property type="molecule type" value="Genomic_DNA"/>
</dbReference>
<dbReference type="Proteomes" id="UP000254412">
    <property type="component" value="Unassembled WGS sequence"/>
</dbReference>
<protein>
    <submittedName>
        <fullName evidence="5">Activator of Hsp90 ATPase homolog 1-like protein</fullName>
    </submittedName>
    <submittedName>
        <fullName evidence="3">SRPBCC domain-containing protein</fullName>
    </submittedName>
</protein>
<proteinExistence type="inferred from homology"/>
<evidence type="ECO:0000313" key="4">
    <source>
        <dbReference type="EMBL" id="PTK60255.1"/>
    </source>
</evidence>
<dbReference type="SUPFAM" id="SSF55961">
    <property type="entry name" value="Bet v1-like"/>
    <property type="match status" value="1"/>
</dbReference>
<dbReference type="RefSeq" id="WP_096810883.1">
    <property type="nucleotide sequence ID" value="NZ_BMCF01000005.1"/>
</dbReference>
<gene>
    <name evidence="4" type="ORF">BUZ61_02875</name>
    <name evidence="3" type="ORF">J3T88_05160</name>
    <name evidence="5" type="ORF">NCTC13834_02405</name>
</gene>
<dbReference type="AlphaFoldDB" id="A0A291JNE2"/>
<reference evidence="3 8" key="4">
    <citation type="submission" date="2021-03" db="EMBL/GenBank/DDBJ databases">
        <title>Staphylococci and Mammaliicocci in bats.</title>
        <authorList>
            <person name="Fountain K."/>
        </authorList>
    </citation>
    <scope>NUCLEOTIDE SEQUENCE [LARGE SCALE GENOMIC DNA]</scope>
    <source>
        <strain evidence="3 8">18_1_E_SW</strain>
    </source>
</reference>
<dbReference type="Proteomes" id="UP000664081">
    <property type="component" value="Unassembled WGS sequence"/>
</dbReference>
<evidence type="ECO:0000313" key="7">
    <source>
        <dbReference type="Proteomes" id="UP000254412"/>
    </source>
</evidence>
<organism evidence="4 6">
    <name type="scientific">Staphylococcus nepalensis</name>
    <dbReference type="NCBI Taxonomy" id="214473"/>
    <lineage>
        <taxon>Bacteria</taxon>
        <taxon>Bacillati</taxon>
        <taxon>Bacillota</taxon>
        <taxon>Bacilli</taxon>
        <taxon>Bacillales</taxon>
        <taxon>Staphylococcaceae</taxon>
        <taxon>Staphylococcus</taxon>
    </lineage>
</organism>
<dbReference type="KEGG" id="snl:BJD96_12135"/>
<name>A0A291JNE2_9STAP</name>
<comment type="similarity">
    <text evidence="1">Belongs to the AHA1 family.</text>
</comment>
<evidence type="ECO:0000313" key="6">
    <source>
        <dbReference type="Proteomes" id="UP000240400"/>
    </source>
</evidence>
<dbReference type="Gene3D" id="3.30.530.20">
    <property type="match status" value="1"/>
</dbReference>
<dbReference type="OrthoDB" id="9803476at2"/>
<keyword evidence="8" id="KW-1185">Reference proteome</keyword>
<evidence type="ECO:0000313" key="3">
    <source>
        <dbReference type="EMBL" id="MBO1226716.1"/>
    </source>
</evidence>
<reference evidence="4" key="2">
    <citation type="submission" date="2018-03" db="EMBL/GenBank/DDBJ databases">
        <authorList>
            <person name="Keele B.F."/>
        </authorList>
    </citation>
    <scope>NUCLEOTIDE SEQUENCE</scope>
    <source>
        <strain evidence="4">SNUC 4337</strain>
    </source>
</reference>
<feature type="domain" description="Activator of Hsp90 ATPase homologue 1/2-like C-terminal" evidence="2">
    <location>
        <begin position="26"/>
        <end position="130"/>
    </location>
</feature>
<dbReference type="Proteomes" id="UP000240400">
    <property type="component" value="Unassembled WGS sequence"/>
</dbReference>
<evidence type="ECO:0000256" key="1">
    <source>
        <dbReference type="ARBA" id="ARBA00006817"/>
    </source>
</evidence>
<dbReference type="InterPro" id="IPR013538">
    <property type="entry name" value="ASHA1/2-like_C"/>
</dbReference>
<dbReference type="GeneID" id="66777804"/>
<reference evidence="4 6" key="1">
    <citation type="journal article" date="2016" name="Front. Microbiol.">
        <title>Comprehensive Phylogenetic Analysis of Bovine Non-aureus Staphylococci Species Based on Whole-Genome Sequencing.</title>
        <authorList>
            <person name="Naushad S."/>
            <person name="Barkema H.W."/>
            <person name="Luby C."/>
            <person name="Condas L.A."/>
            <person name="Nobrega D.B."/>
            <person name="Carson D.A."/>
            <person name="De Buck J."/>
        </authorList>
    </citation>
    <scope>NUCLEOTIDE SEQUENCE [LARGE SCALE GENOMIC DNA]</scope>
    <source>
        <strain evidence="4 6">SNUC 4337</strain>
    </source>
</reference>
<evidence type="ECO:0000313" key="8">
    <source>
        <dbReference type="Proteomes" id="UP000664081"/>
    </source>
</evidence>
<dbReference type="InterPro" id="IPR023393">
    <property type="entry name" value="START-like_dom_sf"/>
</dbReference>
<dbReference type="EMBL" id="PZHR01000008">
    <property type="protein sequence ID" value="PTK60255.1"/>
    <property type="molecule type" value="Genomic_DNA"/>
</dbReference>
<dbReference type="Pfam" id="PF08327">
    <property type="entry name" value="AHSA1"/>
    <property type="match status" value="1"/>
</dbReference>
<dbReference type="EMBL" id="UHDS01000001">
    <property type="protein sequence ID" value="SUM56028.1"/>
    <property type="molecule type" value="Genomic_DNA"/>
</dbReference>
<accession>A0A291JNE2</accession>